<comment type="caution">
    <text evidence="7">The sequence shown here is derived from an EMBL/GenBank/DDBJ whole genome shotgun (WGS) entry which is preliminary data.</text>
</comment>
<evidence type="ECO:0000256" key="2">
    <source>
        <dbReference type="ARBA" id="ARBA00022723"/>
    </source>
</evidence>
<sequence>MGLLLAGLLAVLPPLPSASFSLIAQEKSGSGSGRGGAGPGSAAPVSYYKDIRPILQQHCNGCHQPAKPMGGYLTTSYADLFKAGEREKVGIVPGRPDQSYLVEQIRIHPNGKAEMPKGRDPLSPAQIDKIVTWIAQGAKDDTPPAARTDVIDADHPPKYNSPPVITAVAYSPDGQFLAVSGYHEVLLYDAETLELRARLIGISERIQSLAFSPQGDKLAAVGGAPGRFGEVQVWDYRKGKLLLSAPFTYDTLYGVSWSPDGRMIAFGCADNTVRAIDALTGKQVLQMGTHTDWVLGTVFSQDGQHLVSVSRDMSMRLTEVATQRFIDSVTSITPGALKGGLMAVDRRPWPKTIPVRFWGRTLQVPRPPRYQKVPPDTPGVPPKLYDEVVAAGSDGTPRLYKIHREQKREIGDDANKIRDYQPMPGRISAVAFHPEGLLFAAASSLDGTGEVRIYDVRQSVKKIVCEKVSGPAYTVAWHPSGQRLASAGFDGIVWIHDANTGKLLRQFTVLPGSPPPSNPGTPNTPR</sequence>
<keyword evidence="8" id="KW-1185">Reference proteome</keyword>
<dbReference type="Gene3D" id="1.10.760.10">
    <property type="entry name" value="Cytochrome c-like domain"/>
    <property type="match status" value="1"/>
</dbReference>
<dbReference type="InterPro" id="IPR015943">
    <property type="entry name" value="WD40/YVTN_repeat-like_dom_sf"/>
</dbReference>
<evidence type="ECO:0000256" key="5">
    <source>
        <dbReference type="SAM" id="SignalP"/>
    </source>
</evidence>
<dbReference type="GO" id="GO:0009055">
    <property type="term" value="F:electron transfer activity"/>
    <property type="evidence" value="ECO:0007669"/>
    <property type="project" value="InterPro"/>
</dbReference>
<dbReference type="CDD" id="cd00200">
    <property type="entry name" value="WD40"/>
    <property type="match status" value="1"/>
</dbReference>
<dbReference type="EMBL" id="JACEFB010000020">
    <property type="protein sequence ID" value="MBA2227829.1"/>
    <property type="molecule type" value="Genomic_DNA"/>
</dbReference>
<dbReference type="GO" id="GO:0020037">
    <property type="term" value="F:heme binding"/>
    <property type="evidence" value="ECO:0007669"/>
    <property type="project" value="InterPro"/>
</dbReference>
<name>A0A7V9AD80_9BACT</name>
<dbReference type="Gene3D" id="2.130.10.10">
    <property type="entry name" value="YVTN repeat-like/Quinoprotein amine dehydrogenase"/>
    <property type="match status" value="2"/>
</dbReference>
<dbReference type="PANTHER" id="PTHR19879:SF9">
    <property type="entry name" value="TRANSCRIPTION INITIATION FACTOR TFIID SUBUNIT 5"/>
    <property type="match status" value="1"/>
</dbReference>
<dbReference type="AlphaFoldDB" id="A0A7V9AD80"/>
<protein>
    <submittedName>
        <fullName evidence="7">PD40 domain-containing protein</fullName>
    </submittedName>
</protein>
<dbReference type="GO" id="GO:0046872">
    <property type="term" value="F:metal ion binding"/>
    <property type="evidence" value="ECO:0007669"/>
    <property type="project" value="UniProtKB-KW"/>
</dbReference>
<evidence type="ECO:0000313" key="7">
    <source>
        <dbReference type="EMBL" id="MBA2227829.1"/>
    </source>
</evidence>
<dbReference type="Pfam" id="PF12894">
    <property type="entry name" value="ANAPC4_WD40"/>
    <property type="match status" value="2"/>
</dbReference>
<dbReference type="InterPro" id="IPR024977">
    <property type="entry name" value="Apc4-like_WD40_dom"/>
</dbReference>
<dbReference type="InterPro" id="IPR036909">
    <property type="entry name" value="Cyt_c-like_dom_sf"/>
</dbReference>
<dbReference type="Pfam" id="PF07635">
    <property type="entry name" value="PSCyt1"/>
    <property type="match status" value="1"/>
</dbReference>
<proteinExistence type="predicted"/>
<dbReference type="Pfam" id="PF00400">
    <property type="entry name" value="WD40"/>
    <property type="match status" value="1"/>
</dbReference>
<feature type="domain" description="Cytochrome c" evidence="6">
    <location>
        <begin position="46"/>
        <end position="138"/>
    </location>
</feature>
<gene>
    <name evidence="7" type="ORF">H0921_16845</name>
</gene>
<dbReference type="InterPro" id="IPR001680">
    <property type="entry name" value="WD40_rpt"/>
</dbReference>
<feature type="chain" id="PRO_5031012906" evidence="5">
    <location>
        <begin position="19"/>
        <end position="526"/>
    </location>
</feature>
<feature type="signal peptide" evidence="5">
    <location>
        <begin position="1"/>
        <end position="18"/>
    </location>
</feature>
<dbReference type="InterPro" id="IPR011429">
    <property type="entry name" value="Cyt_c_Planctomycete-type"/>
</dbReference>
<organism evidence="7 8">
    <name type="scientific">Thermogemmata fonticola</name>
    <dbReference type="NCBI Taxonomy" id="2755323"/>
    <lineage>
        <taxon>Bacteria</taxon>
        <taxon>Pseudomonadati</taxon>
        <taxon>Planctomycetota</taxon>
        <taxon>Planctomycetia</taxon>
        <taxon>Gemmatales</taxon>
        <taxon>Gemmataceae</taxon>
        <taxon>Thermogemmata</taxon>
    </lineage>
</organism>
<reference evidence="7 8" key="1">
    <citation type="submission" date="2020-07" db="EMBL/GenBank/DDBJ databases">
        <title>Thermogemmata thermophila gen. nov., sp. nov., a novel moderate thermophilic planctomycete from a Kamchatka hot spring.</title>
        <authorList>
            <person name="Elcheninov A.G."/>
            <person name="Podosokorskaya O.A."/>
            <person name="Kovaleva O.L."/>
            <person name="Novikov A."/>
            <person name="Bonch-Osmolovskaya E.A."/>
            <person name="Toshchakov S.V."/>
            <person name="Kublanov I.V."/>
        </authorList>
    </citation>
    <scope>NUCLEOTIDE SEQUENCE [LARGE SCALE GENOMIC DNA]</scope>
    <source>
        <strain evidence="7 8">2918</strain>
    </source>
</reference>
<keyword evidence="1 4" id="KW-0349">Heme</keyword>
<evidence type="ECO:0000259" key="6">
    <source>
        <dbReference type="PROSITE" id="PS51007"/>
    </source>
</evidence>
<keyword evidence="3 4" id="KW-0408">Iron</keyword>
<dbReference type="PANTHER" id="PTHR19879">
    <property type="entry name" value="TRANSCRIPTION INITIATION FACTOR TFIID"/>
    <property type="match status" value="1"/>
</dbReference>
<dbReference type="SUPFAM" id="SSF46626">
    <property type="entry name" value="Cytochrome c"/>
    <property type="match status" value="1"/>
</dbReference>
<keyword evidence="5" id="KW-0732">Signal</keyword>
<keyword evidence="2 4" id="KW-0479">Metal-binding</keyword>
<dbReference type="SUPFAM" id="SSF82171">
    <property type="entry name" value="DPP6 N-terminal domain-like"/>
    <property type="match status" value="1"/>
</dbReference>
<dbReference type="Proteomes" id="UP000542342">
    <property type="component" value="Unassembled WGS sequence"/>
</dbReference>
<evidence type="ECO:0000256" key="3">
    <source>
        <dbReference type="ARBA" id="ARBA00023004"/>
    </source>
</evidence>
<accession>A0A7V9AD80</accession>
<dbReference type="SMART" id="SM00320">
    <property type="entry name" value="WD40"/>
    <property type="match status" value="6"/>
</dbReference>
<dbReference type="InterPro" id="IPR009056">
    <property type="entry name" value="Cyt_c-like_dom"/>
</dbReference>
<dbReference type="PROSITE" id="PS51007">
    <property type="entry name" value="CYTC"/>
    <property type="match status" value="1"/>
</dbReference>
<evidence type="ECO:0000256" key="4">
    <source>
        <dbReference type="PROSITE-ProRule" id="PRU00433"/>
    </source>
</evidence>
<evidence type="ECO:0000256" key="1">
    <source>
        <dbReference type="ARBA" id="ARBA00022617"/>
    </source>
</evidence>
<evidence type="ECO:0000313" key="8">
    <source>
        <dbReference type="Proteomes" id="UP000542342"/>
    </source>
</evidence>